<dbReference type="PANTHER" id="PTHR37852">
    <property type="entry name" value="YALI0B21208P"/>
    <property type="match status" value="1"/>
</dbReference>
<evidence type="ECO:0000313" key="2">
    <source>
        <dbReference type="Proteomes" id="UP001369815"/>
    </source>
</evidence>
<dbReference type="EMBL" id="JBANMG010000009">
    <property type="protein sequence ID" value="KAK6948919.1"/>
    <property type="molecule type" value="Genomic_DNA"/>
</dbReference>
<accession>A0AAX6M8D4</accession>
<keyword evidence="2" id="KW-1185">Reference proteome</keyword>
<name>A0AAX6M8D4_9PEZI</name>
<organism evidence="1 2">
    <name type="scientific">Daldinia eschscholtzii</name>
    <dbReference type="NCBI Taxonomy" id="292717"/>
    <lineage>
        <taxon>Eukaryota</taxon>
        <taxon>Fungi</taxon>
        <taxon>Dikarya</taxon>
        <taxon>Ascomycota</taxon>
        <taxon>Pezizomycotina</taxon>
        <taxon>Sordariomycetes</taxon>
        <taxon>Xylariomycetidae</taxon>
        <taxon>Xylariales</taxon>
        <taxon>Hypoxylaceae</taxon>
        <taxon>Daldinia</taxon>
    </lineage>
</organism>
<proteinExistence type="predicted"/>
<sequence>MSDSTGDEVRRQWSPTREEYTQLWKDSRLSIPPLIRIPAAAVTAFSVGMTLGLAQGSKMAGLRFRAEHAHRLPTTTTGWYLYHKSKNYHLAYGGLKEGFKVGVRLSILSTSMFCAENLFDVYRGTKDLFSTVMASLAVAGGFSFWNRFSAAETARTAKKGLIFGFAYGATQDMVSLIKGRPVGYVEFIKRHIGKANQLEEKKTT</sequence>
<protein>
    <submittedName>
        <fullName evidence="1">Uncharacterized protein</fullName>
    </submittedName>
</protein>
<dbReference type="AlphaFoldDB" id="A0AAX6M8D4"/>
<dbReference type="PANTHER" id="PTHR37852:SF1">
    <property type="entry name" value="HIG1 DOMAIN-CONTAINING PROTEIN"/>
    <property type="match status" value="1"/>
</dbReference>
<evidence type="ECO:0000313" key="1">
    <source>
        <dbReference type="EMBL" id="KAK6948919.1"/>
    </source>
</evidence>
<gene>
    <name evidence="1" type="ORF">Daesc_008990</name>
</gene>
<reference evidence="1 2" key="1">
    <citation type="journal article" date="2024" name="Front Chem Biol">
        <title>Unveiling the potential of Daldinia eschscholtzii MFLUCC 19-0629 through bioactivity and bioinformatics studies for enhanced sustainable agriculture production.</title>
        <authorList>
            <person name="Brooks S."/>
            <person name="Weaver J.A."/>
            <person name="Klomchit A."/>
            <person name="Alharthi S.A."/>
            <person name="Onlamun T."/>
            <person name="Nurani R."/>
            <person name="Vong T.K."/>
            <person name="Alberti F."/>
            <person name="Greco C."/>
        </authorList>
    </citation>
    <scope>NUCLEOTIDE SEQUENCE [LARGE SCALE GENOMIC DNA]</scope>
    <source>
        <strain evidence="1">MFLUCC 19-0629</strain>
    </source>
</reference>
<comment type="caution">
    <text evidence="1">The sequence shown here is derived from an EMBL/GenBank/DDBJ whole genome shotgun (WGS) entry which is preliminary data.</text>
</comment>
<dbReference type="Proteomes" id="UP001369815">
    <property type="component" value="Unassembled WGS sequence"/>
</dbReference>